<reference evidence="3 4" key="1">
    <citation type="submission" date="2020-04" db="EMBL/GenBank/DDBJ databases">
        <title>Flammeovirgaceae bacterium KN852 isolated from deep sea.</title>
        <authorList>
            <person name="Zhang D.-C."/>
        </authorList>
    </citation>
    <scope>NUCLEOTIDE SEQUENCE [LARGE SCALE GENOMIC DNA]</scope>
    <source>
        <strain evidence="3 4">KN852</strain>
    </source>
</reference>
<dbReference type="AlphaFoldDB" id="A0A848J8U3"/>
<proteinExistence type="predicted"/>
<dbReference type="GO" id="GO:0005230">
    <property type="term" value="F:extracellular ligand-gated monoatomic ion channel activity"/>
    <property type="evidence" value="ECO:0007669"/>
    <property type="project" value="InterPro"/>
</dbReference>
<dbReference type="Pfam" id="PF02931">
    <property type="entry name" value="Neur_chan_LBD"/>
    <property type="match status" value="1"/>
</dbReference>
<dbReference type="Proteomes" id="UP000559010">
    <property type="component" value="Unassembled WGS sequence"/>
</dbReference>
<evidence type="ECO:0000256" key="1">
    <source>
        <dbReference type="SAM" id="Phobius"/>
    </source>
</evidence>
<comment type="caution">
    <text evidence="3">The sequence shown here is derived from an EMBL/GenBank/DDBJ whole genome shotgun (WGS) entry which is preliminary data.</text>
</comment>
<sequence length="358" mass="41560">MPYKGYKLHLKDSLFFLCICLITVFHSLAFNQNNEELVYGELPIKVSVTLTIDKIDDINLRDESFFMDGNVQFYWNDPRSKLLLNDSITDNKIFENEEALQVVQNNPWFPKFEFINLIGDLDVHKIQLKVTSKGNIVYHLFFNGVFISNWNLKKFPFDTQNFNINIESFGQDVRELVFNSAELIPGESFINRDWRFAGMNSNITNQDYELNTITDIEESAKFSRVTFNLSAERITTPYKWVILLPLLILILLSATVFWIEGLRFKVFSSIGLLLAIILLRYFSLKAYVPFPINSLMGALFILGLVIATLTLIITVIVQRLRNRQITQSIIIPSIRKFRIIIPVLVVFFIIIIFLTFIL</sequence>
<dbReference type="InterPro" id="IPR036734">
    <property type="entry name" value="Neur_chan_lig-bd_sf"/>
</dbReference>
<dbReference type="InterPro" id="IPR006201">
    <property type="entry name" value="Neur_channel"/>
</dbReference>
<evidence type="ECO:0000313" key="3">
    <source>
        <dbReference type="EMBL" id="NMM50799.1"/>
    </source>
</evidence>
<dbReference type="RefSeq" id="WP_169685165.1">
    <property type="nucleotide sequence ID" value="NZ_JABBNU010000016.1"/>
</dbReference>
<dbReference type="EMBL" id="JABBNU010000016">
    <property type="protein sequence ID" value="NMM50799.1"/>
    <property type="molecule type" value="Genomic_DNA"/>
</dbReference>
<feature type="transmembrane region" description="Helical" evidence="1">
    <location>
        <begin position="295"/>
        <end position="317"/>
    </location>
</feature>
<feature type="transmembrane region" description="Helical" evidence="1">
    <location>
        <begin position="266"/>
        <end position="283"/>
    </location>
</feature>
<evidence type="ECO:0000259" key="2">
    <source>
        <dbReference type="Pfam" id="PF02931"/>
    </source>
</evidence>
<gene>
    <name evidence="3" type="ORF">HH304_20485</name>
</gene>
<evidence type="ECO:0000313" key="4">
    <source>
        <dbReference type="Proteomes" id="UP000559010"/>
    </source>
</evidence>
<name>A0A848J8U3_9BACT</name>
<dbReference type="SUPFAM" id="SSF63712">
    <property type="entry name" value="Nicotinic receptor ligand binding domain-like"/>
    <property type="match status" value="1"/>
</dbReference>
<dbReference type="InterPro" id="IPR006202">
    <property type="entry name" value="Neur_chan_lig-bd"/>
</dbReference>
<dbReference type="GO" id="GO:0004888">
    <property type="term" value="F:transmembrane signaling receptor activity"/>
    <property type="evidence" value="ECO:0007669"/>
    <property type="project" value="InterPro"/>
</dbReference>
<dbReference type="GO" id="GO:0016020">
    <property type="term" value="C:membrane"/>
    <property type="evidence" value="ECO:0007669"/>
    <property type="project" value="InterPro"/>
</dbReference>
<keyword evidence="1" id="KW-1133">Transmembrane helix</keyword>
<keyword evidence="4" id="KW-1185">Reference proteome</keyword>
<accession>A0A848J8U3</accession>
<feature type="transmembrane region" description="Helical" evidence="1">
    <location>
        <begin position="240"/>
        <end position="259"/>
    </location>
</feature>
<protein>
    <recommendedName>
        <fullName evidence="2">Neurotransmitter-gated ion-channel ligand-binding domain-containing protein</fullName>
    </recommendedName>
</protein>
<keyword evidence="1" id="KW-0812">Transmembrane</keyword>
<dbReference type="PANTHER" id="PTHR18945">
    <property type="entry name" value="NEUROTRANSMITTER GATED ION CHANNEL"/>
    <property type="match status" value="1"/>
</dbReference>
<keyword evidence="1" id="KW-0472">Membrane</keyword>
<dbReference type="Gene3D" id="2.70.170.10">
    <property type="entry name" value="Neurotransmitter-gated ion-channel ligand-binding domain"/>
    <property type="match status" value="1"/>
</dbReference>
<feature type="domain" description="Neurotransmitter-gated ion-channel ligand-binding" evidence="2">
    <location>
        <begin position="39"/>
        <end position="219"/>
    </location>
</feature>
<feature type="transmembrane region" description="Helical" evidence="1">
    <location>
        <begin position="337"/>
        <end position="357"/>
    </location>
</feature>
<organism evidence="3 4">
    <name type="scientific">Marinigracilibium pacificum</name>
    <dbReference type="NCBI Taxonomy" id="2729599"/>
    <lineage>
        <taxon>Bacteria</taxon>
        <taxon>Pseudomonadati</taxon>
        <taxon>Bacteroidota</taxon>
        <taxon>Cytophagia</taxon>
        <taxon>Cytophagales</taxon>
        <taxon>Flammeovirgaceae</taxon>
        <taxon>Marinigracilibium</taxon>
    </lineage>
</organism>